<dbReference type="Pfam" id="PF01075">
    <property type="entry name" value="Glyco_transf_9"/>
    <property type="match status" value="1"/>
</dbReference>
<reference evidence="3 4" key="1">
    <citation type="submission" date="2016-10" db="EMBL/GenBank/DDBJ databases">
        <authorList>
            <person name="de Groot N.N."/>
        </authorList>
    </citation>
    <scope>NUCLEOTIDE SEQUENCE [LARGE SCALE GENOMIC DNA]</scope>
    <source>
        <strain evidence="3 4">DSM 21039</strain>
    </source>
</reference>
<dbReference type="GO" id="GO:0005829">
    <property type="term" value="C:cytosol"/>
    <property type="evidence" value="ECO:0007669"/>
    <property type="project" value="TreeGrafter"/>
</dbReference>
<dbReference type="AlphaFoldDB" id="A0A1H7QY08"/>
<sequence length="380" mass="42384">MIVQQQATTADWQNCKRILCVRLDNMGDLLMSTPAMRALKATLGCHLTLLTSTMAQPLVKSLPEIDDVLLFDAPWVKTATAADTEAFNSLVQQLRSGNFDAAVIFTVYSQNPMPAIMLTYLAGIPLRLAYCRENPYGLLTHWVPEKEPYTFVRHQVQRDLDLVRETGAVITDERLYLQTDESLWPAITQQLESAGADPQQPWLLLHPGVSELKRQYPTEQWIQAGRMLRQQLPGYQLVFTGVQEEQTLINVIQQGIGPGTFSLAGRLQLAAFITLIKHSPLLLSVNTSAAHFAAATGTPVVVLYAKTNPQHTPWQARGRVLYFDVPAPLQSSNEIIRYAYREFEKENLPPATVVNVVQAVLQVLEETGQRLGGELAQALR</sequence>
<dbReference type="EMBL" id="FOBB01000002">
    <property type="protein sequence ID" value="SEL52535.1"/>
    <property type="molecule type" value="Genomic_DNA"/>
</dbReference>
<keyword evidence="1" id="KW-0328">Glycosyltransferase</keyword>
<name>A0A1H7QY08_9BACT</name>
<dbReference type="Gene3D" id="3.40.50.2000">
    <property type="entry name" value="Glycogen Phosphorylase B"/>
    <property type="match status" value="2"/>
</dbReference>
<dbReference type="SUPFAM" id="SSF53756">
    <property type="entry name" value="UDP-Glycosyltransferase/glycogen phosphorylase"/>
    <property type="match status" value="1"/>
</dbReference>
<dbReference type="STRING" id="573321.SAMN04488505_102469"/>
<keyword evidence="2 3" id="KW-0808">Transferase</keyword>
<dbReference type="OrthoDB" id="9797795at2"/>
<keyword evidence="4" id="KW-1185">Reference proteome</keyword>
<evidence type="ECO:0000256" key="1">
    <source>
        <dbReference type="ARBA" id="ARBA00022676"/>
    </source>
</evidence>
<protein>
    <submittedName>
        <fullName evidence="3">ADP-heptose:LPS heptosyltransferase</fullName>
    </submittedName>
</protein>
<dbReference type="PANTHER" id="PTHR30160:SF1">
    <property type="entry name" value="LIPOPOLYSACCHARIDE 1,2-N-ACETYLGLUCOSAMINETRANSFERASE-RELATED"/>
    <property type="match status" value="1"/>
</dbReference>
<dbReference type="GO" id="GO:0009244">
    <property type="term" value="P:lipopolysaccharide core region biosynthetic process"/>
    <property type="evidence" value="ECO:0007669"/>
    <property type="project" value="TreeGrafter"/>
</dbReference>
<dbReference type="PANTHER" id="PTHR30160">
    <property type="entry name" value="TETRAACYLDISACCHARIDE 4'-KINASE-RELATED"/>
    <property type="match status" value="1"/>
</dbReference>
<gene>
    <name evidence="3" type="ORF">SAMN04488505_102469</name>
</gene>
<dbReference type="InterPro" id="IPR002201">
    <property type="entry name" value="Glyco_trans_9"/>
</dbReference>
<dbReference type="GO" id="GO:0008713">
    <property type="term" value="F:ADP-heptose-lipopolysaccharide heptosyltransferase activity"/>
    <property type="evidence" value="ECO:0007669"/>
    <property type="project" value="TreeGrafter"/>
</dbReference>
<evidence type="ECO:0000313" key="4">
    <source>
        <dbReference type="Proteomes" id="UP000198984"/>
    </source>
</evidence>
<dbReference type="RefSeq" id="WP_089909808.1">
    <property type="nucleotide sequence ID" value="NZ_FOBB01000002.1"/>
</dbReference>
<dbReference type="Proteomes" id="UP000198984">
    <property type="component" value="Unassembled WGS sequence"/>
</dbReference>
<dbReference type="CDD" id="cd03789">
    <property type="entry name" value="GT9_LPS_heptosyltransferase"/>
    <property type="match status" value="1"/>
</dbReference>
<accession>A0A1H7QY08</accession>
<dbReference type="InterPro" id="IPR051199">
    <property type="entry name" value="LPS_LOS_Heptosyltrfase"/>
</dbReference>
<evidence type="ECO:0000256" key="2">
    <source>
        <dbReference type="ARBA" id="ARBA00022679"/>
    </source>
</evidence>
<proteinExistence type="predicted"/>
<organism evidence="3 4">
    <name type="scientific">Chitinophaga rupis</name>
    <dbReference type="NCBI Taxonomy" id="573321"/>
    <lineage>
        <taxon>Bacteria</taxon>
        <taxon>Pseudomonadati</taxon>
        <taxon>Bacteroidota</taxon>
        <taxon>Chitinophagia</taxon>
        <taxon>Chitinophagales</taxon>
        <taxon>Chitinophagaceae</taxon>
        <taxon>Chitinophaga</taxon>
    </lineage>
</organism>
<evidence type="ECO:0000313" key="3">
    <source>
        <dbReference type="EMBL" id="SEL52535.1"/>
    </source>
</evidence>